<comment type="similarity">
    <text evidence="5">Belongs to the YicC/YloC family.</text>
</comment>
<dbReference type="GO" id="GO:0016787">
    <property type="term" value="F:hydrolase activity"/>
    <property type="evidence" value="ECO:0007669"/>
    <property type="project" value="UniProtKB-KW"/>
</dbReference>
<dbReference type="EMBL" id="NFLW01000009">
    <property type="protein sequence ID" value="OUQ71664.1"/>
    <property type="molecule type" value="Genomic_DNA"/>
</dbReference>
<evidence type="ECO:0000313" key="15">
    <source>
        <dbReference type="Proteomes" id="UP000471447"/>
    </source>
</evidence>
<evidence type="ECO:0000313" key="13">
    <source>
        <dbReference type="Proteomes" id="UP000284417"/>
    </source>
</evidence>
<dbReference type="InterPro" id="IPR013551">
    <property type="entry name" value="YicC-like_C"/>
</dbReference>
<reference evidence="9 15" key="6">
    <citation type="journal article" date="2019" name="Nat. Med.">
        <title>A library of human gut bacterial isolates paired with longitudinal multiomics data enables mechanistic microbiome research.</title>
        <authorList>
            <person name="Poyet M."/>
            <person name="Groussin M."/>
            <person name="Gibbons S.M."/>
            <person name="Avila-Pacheco J."/>
            <person name="Jiang X."/>
            <person name="Kearney S.M."/>
            <person name="Perrotta A.R."/>
            <person name="Berdy B."/>
            <person name="Zhao S."/>
            <person name="Lieberman T.D."/>
            <person name="Swanson P.K."/>
            <person name="Smith M."/>
            <person name="Roesemann S."/>
            <person name="Alexander J.E."/>
            <person name="Rich S.A."/>
            <person name="Livny J."/>
            <person name="Vlamakis H."/>
            <person name="Clish C."/>
            <person name="Bullock K."/>
            <person name="Deik A."/>
            <person name="Scott J."/>
            <person name="Pierce K.A."/>
            <person name="Xavier R.J."/>
            <person name="Alm E.J."/>
        </authorList>
    </citation>
    <scope>NUCLEOTIDE SEQUENCE [LARGE SCALE GENOMIC DNA]</scope>
    <source>
        <strain evidence="9 15">BIOML-A7</strain>
    </source>
</reference>
<dbReference type="EMBL" id="VYQC01000005">
    <property type="protein sequence ID" value="KAA9046888.1"/>
    <property type="molecule type" value="Genomic_DNA"/>
</dbReference>
<evidence type="ECO:0000259" key="6">
    <source>
        <dbReference type="Pfam" id="PF03755"/>
    </source>
</evidence>
<reference evidence="11 13" key="4">
    <citation type="submission" date="2018-08" db="EMBL/GenBank/DDBJ databases">
        <title>A genome reference for cultivated species of the human gut microbiota.</title>
        <authorList>
            <person name="Zou Y."/>
            <person name="Xue W."/>
            <person name="Luo G."/>
        </authorList>
    </citation>
    <scope>NUCLEOTIDE SEQUENCE [LARGE SCALE GENOMIC DNA]</scope>
    <source>
        <strain evidence="11 13">AF39-6AC</strain>
    </source>
</reference>
<evidence type="ECO:0000256" key="1">
    <source>
        <dbReference type="ARBA" id="ARBA00001968"/>
    </source>
</evidence>
<keyword evidence="2" id="KW-0540">Nuclease</keyword>
<reference evidence="10" key="2">
    <citation type="journal article" date="2018" name="BMC Genomics">
        <title>Whole genome sequencing and function prediction of 133 gut anaerobes isolated from chicken caecum in pure cultures.</title>
        <authorList>
            <person name="Medvecky M."/>
            <person name="Cejkova D."/>
            <person name="Polansky O."/>
            <person name="Karasova D."/>
            <person name="Kubasova T."/>
            <person name="Cizek A."/>
            <person name="Rychlik I."/>
        </authorList>
    </citation>
    <scope>NUCLEOTIDE SEQUENCE</scope>
    <source>
        <strain evidence="10">An109</strain>
    </source>
</reference>
<dbReference type="Proteomes" id="UP000196036">
    <property type="component" value="Unassembled WGS sequence"/>
</dbReference>
<dbReference type="EMBL" id="WDCG01000035">
    <property type="protein sequence ID" value="KAB6418318.1"/>
    <property type="molecule type" value="Genomic_DNA"/>
</dbReference>
<accession>A0A174H4V1</accession>
<feature type="domain" description="Endoribonuclease YicC-like N-terminal" evidence="6">
    <location>
        <begin position="2"/>
        <end position="157"/>
    </location>
</feature>
<evidence type="ECO:0000256" key="3">
    <source>
        <dbReference type="ARBA" id="ARBA00022759"/>
    </source>
</evidence>
<evidence type="ECO:0000313" key="11">
    <source>
        <dbReference type="EMBL" id="RHK97425.1"/>
    </source>
</evidence>
<dbReference type="PANTHER" id="PTHR30636">
    <property type="entry name" value="UPF0701 PROTEIN YICC"/>
    <property type="match status" value="1"/>
</dbReference>
<gene>
    <name evidence="10" type="ORF">B5E52_06855</name>
    <name evidence="11" type="ORF">DW042_10445</name>
    <name evidence="8" type="ORF">F6S82_09825</name>
    <name evidence="9" type="ORF">GAZ26_22925</name>
</gene>
<evidence type="ECO:0000256" key="5">
    <source>
        <dbReference type="ARBA" id="ARBA00035648"/>
    </source>
</evidence>
<dbReference type="GO" id="GO:0004521">
    <property type="term" value="F:RNA endonuclease activity"/>
    <property type="evidence" value="ECO:0007669"/>
    <property type="project" value="InterPro"/>
</dbReference>
<keyword evidence="3" id="KW-0255">Endonuclease</keyword>
<sequence length="292" mass="33681">MIQSMTGYGKATAELPDKKINVEIKSLNSKAMDLSTRIAPAYREKEIEIRNEISKVLERGKVDFSLWIEKKETAENATPINQVLVEGYYKQILAISQNLGIPVPADWFQTLLRMPDVMTKTEIQELTDEEWKMVHATVLDAISHLVDFRKQEGAALEKKFREKIANISSLLEKIAPYEKERVEKVKERITDALEKTLSVDYDKNRLEQELIYYIEKLDVNEEKQRLSNHLKYFISTMESGNGQGKKLGFIAQEMGREINTLGSKSNHAEMQKIVVQMKDELEQIKEQVLNVM</sequence>
<evidence type="ECO:0000313" key="14">
    <source>
        <dbReference type="Proteomes" id="UP000327007"/>
    </source>
</evidence>
<dbReference type="InterPro" id="IPR013527">
    <property type="entry name" value="YicC-like_N"/>
</dbReference>
<dbReference type="Proteomes" id="UP000471447">
    <property type="component" value="Unassembled WGS sequence"/>
</dbReference>
<dbReference type="Proteomes" id="UP000327007">
    <property type="component" value="Unassembled WGS sequence"/>
</dbReference>
<comment type="caution">
    <text evidence="11">The sequence shown here is derived from an EMBL/GenBank/DDBJ whole genome shotgun (WGS) entry which is preliminary data.</text>
</comment>
<keyword evidence="4" id="KW-0378">Hydrolase</keyword>
<dbReference type="Pfam" id="PF08340">
    <property type="entry name" value="YicC-like_C"/>
    <property type="match status" value="1"/>
</dbReference>
<evidence type="ECO:0000313" key="8">
    <source>
        <dbReference type="EMBL" id="KAA9046888.1"/>
    </source>
</evidence>
<dbReference type="PANTHER" id="PTHR30636:SF3">
    <property type="entry name" value="UPF0701 PROTEIN YICC"/>
    <property type="match status" value="1"/>
</dbReference>
<evidence type="ECO:0000256" key="4">
    <source>
        <dbReference type="ARBA" id="ARBA00022801"/>
    </source>
</evidence>
<evidence type="ECO:0000256" key="2">
    <source>
        <dbReference type="ARBA" id="ARBA00022722"/>
    </source>
</evidence>
<reference evidence="8" key="5">
    <citation type="journal article" date="2019" name="bioRxiv">
        <title>Acquired interbacterial defense systems protect against interspecies antagonism in the human gut microbiome.</title>
        <authorList>
            <person name="Ross B.D."/>
            <person name="Verster A.J."/>
            <person name="Radey M.C."/>
            <person name="Schmidtke D.T."/>
            <person name="Pope C.E."/>
            <person name="Hoffman L.R."/>
            <person name="Hajjar A.M."/>
            <person name="Peterson S.B."/>
            <person name="Borenstein E."/>
            <person name="Mougous J.D."/>
        </authorList>
    </citation>
    <scope>NUCLEOTIDE SEQUENCE</scope>
    <source>
        <strain evidence="8">H204</strain>
    </source>
</reference>
<dbReference type="Pfam" id="PF03755">
    <property type="entry name" value="YicC-like_N"/>
    <property type="match status" value="1"/>
</dbReference>
<dbReference type="NCBIfam" id="TIGR00255">
    <property type="entry name" value="YicC/YloC family endoribonuclease"/>
    <property type="match status" value="1"/>
</dbReference>
<organism evidence="11 13">
    <name type="scientific">Bacteroides xylanisolvens</name>
    <dbReference type="NCBI Taxonomy" id="371601"/>
    <lineage>
        <taxon>Bacteria</taxon>
        <taxon>Pseudomonadati</taxon>
        <taxon>Bacteroidota</taxon>
        <taxon>Bacteroidia</taxon>
        <taxon>Bacteroidales</taxon>
        <taxon>Bacteroidaceae</taxon>
        <taxon>Bacteroides</taxon>
    </lineage>
</organism>
<reference evidence="8" key="7">
    <citation type="submission" date="2019-09" db="EMBL/GenBank/DDBJ databases">
        <authorList>
            <person name="Ross B.D."/>
            <person name="Verster A.J."/>
            <person name="Radey M.C."/>
            <person name="Schmidtke D.T."/>
            <person name="Pope C.E."/>
            <person name="Hoffman L.R."/>
            <person name="Hajjar A.M."/>
            <person name="Peterson S.B."/>
            <person name="Borenstein E."/>
            <person name="Mougous J.D."/>
        </authorList>
    </citation>
    <scope>NUCLEOTIDE SEQUENCE</scope>
    <source>
        <strain evidence="8">H204</strain>
    </source>
</reference>
<evidence type="ECO:0000259" key="7">
    <source>
        <dbReference type="Pfam" id="PF08340"/>
    </source>
</evidence>
<dbReference type="InterPro" id="IPR005229">
    <property type="entry name" value="YicC/YloC-like"/>
</dbReference>
<proteinExistence type="inferred from homology"/>
<comment type="cofactor">
    <cofactor evidence="1">
        <name>a divalent metal cation</name>
        <dbReference type="ChEBI" id="CHEBI:60240"/>
    </cofactor>
</comment>
<dbReference type="EMBL" id="QROC01000011">
    <property type="protein sequence ID" value="RHK97425.1"/>
    <property type="molecule type" value="Genomic_DNA"/>
</dbReference>
<evidence type="ECO:0000313" key="9">
    <source>
        <dbReference type="EMBL" id="KAB6418318.1"/>
    </source>
</evidence>
<reference evidence="14" key="3">
    <citation type="journal article" date="2018" name="J. Anim. Genet.">
        <title>Acquired interbacterial defense systems protect against interspecies antagonism in the human gut microbiome.</title>
        <authorList>
            <person name="Ross B.D."/>
            <person name="Verster A.J."/>
            <person name="Radey M.C."/>
            <person name="Schmidtke D.T."/>
            <person name="Pope C.E."/>
            <person name="Hoffman L.R."/>
            <person name="Hajjar A."/>
            <person name="Peterson S.B."/>
            <person name="Borenstein E."/>
            <person name="Mougous J."/>
        </authorList>
    </citation>
    <scope>NUCLEOTIDE SEQUENCE [LARGE SCALE GENOMIC DNA]</scope>
    <source>
        <strain evidence="14">H204</strain>
    </source>
</reference>
<name>A0A174H4V1_9BACE</name>
<dbReference type="RefSeq" id="WP_004316996.1">
    <property type="nucleotide sequence ID" value="NZ_BAABZH010000002.1"/>
</dbReference>
<protein>
    <submittedName>
        <fullName evidence="11">YicC family protein</fullName>
    </submittedName>
</protein>
<dbReference type="AlphaFoldDB" id="A0A174H4V1"/>
<evidence type="ECO:0000313" key="12">
    <source>
        <dbReference type="Proteomes" id="UP000196036"/>
    </source>
</evidence>
<reference evidence="12" key="1">
    <citation type="submission" date="2017-04" db="EMBL/GenBank/DDBJ databases">
        <title>Function of individual gut microbiota members based on whole genome sequencing of pure cultures obtained from chicken caecum.</title>
        <authorList>
            <person name="Medvecky M."/>
            <person name="Cejkova D."/>
            <person name="Polansky O."/>
            <person name="Karasova D."/>
            <person name="Kubasova T."/>
            <person name="Cizek A."/>
            <person name="Rychlik I."/>
        </authorList>
    </citation>
    <scope>NUCLEOTIDE SEQUENCE [LARGE SCALE GENOMIC DNA]</scope>
    <source>
        <strain evidence="12">An109</strain>
    </source>
</reference>
<evidence type="ECO:0000313" key="10">
    <source>
        <dbReference type="EMBL" id="OUQ71664.1"/>
    </source>
</evidence>
<dbReference type="Proteomes" id="UP000284417">
    <property type="component" value="Unassembled WGS sequence"/>
</dbReference>
<feature type="domain" description="Endoribonuclease YicC-like C-terminal" evidence="7">
    <location>
        <begin position="177"/>
        <end position="291"/>
    </location>
</feature>